<proteinExistence type="inferred from homology"/>
<evidence type="ECO:0000256" key="7">
    <source>
        <dbReference type="ARBA" id="ARBA00022833"/>
    </source>
</evidence>
<evidence type="ECO:0000256" key="10">
    <source>
        <dbReference type="ARBA" id="ARBA00048968"/>
    </source>
</evidence>
<evidence type="ECO:0000256" key="6">
    <source>
        <dbReference type="ARBA" id="ARBA00022801"/>
    </source>
</evidence>
<evidence type="ECO:0000256" key="2">
    <source>
        <dbReference type="ARBA" id="ARBA00003215"/>
    </source>
</evidence>
<keyword evidence="8" id="KW-0186">Copper</keyword>
<organism evidence="12 13">
    <name type="scientific">Arthrobacter pullicola</name>
    <dbReference type="NCBI Taxonomy" id="2762224"/>
    <lineage>
        <taxon>Bacteria</taxon>
        <taxon>Bacillati</taxon>
        <taxon>Actinomycetota</taxon>
        <taxon>Actinomycetes</taxon>
        <taxon>Micrococcales</taxon>
        <taxon>Micrococcaceae</taxon>
        <taxon>Arthrobacter</taxon>
    </lineage>
</organism>
<evidence type="ECO:0000256" key="4">
    <source>
        <dbReference type="ARBA" id="ARBA00022679"/>
    </source>
</evidence>
<comment type="catalytic activity">
    <reaction evidence="1">
        <text>inosine + phosphate = alpha-D-ribose 1-phosphate + hypoxanthine</text>
        <dbReference type="Rhea" id="RHEA:27646"/>
        <dbReference type="ChEBI" id="CHEBI:17368"/>
        <dbReference type="ChEBI" id="CHEBI:17596"/>
        <dbReference type="ChEBI" id="CHEBI:43474"/>
        <dbReference type="ChEBI" id="CHEBI:57720"/>
        <dbReference type="EC" id="2.4.2.1"/>
    </reaction>
    <physiologicalReaction direction="left-to-right" evidence="1">
        <dbReference type="Rhea" id="RHEA:27647"/>
    </physiologicalReaction>
</comment>
<dbReference type="InterPro" id="IPR003730">
    <property type="entry name" value="Cu_polyphenol_OxRdtase"/>
</dbReference>
<dbReference type="InterPro" id="IPR011324">
    <property type="entry name" value="Cytotoxic_necrot_fac-like_cat"/>
</dbReference>
<dbReference type="PANTHER" id="PTHR30616:SF2">
    <property type="entry name" value="PURINE NUCLEOSIDE PHOSPHORYLASE LACC1"/>
    <property type="match status" value="1"/>
</dbReference>
<comment type="similarity">
    <text evidence="3">Belongs to the purine nucleoside phosphorylase YfiH/LACC1 family.</text>
</comment>
<evidence type="ECO:0000256" key="5">
    <source>
        <dbReference type="ARBA" id="ARBA00022723"/>
    </source>
</evidence>
<protein>
    <submittedName>
        <fullName evidence="12">Laccase domain-containing protein</fullName>
    </submittedName>
</protein>
<evidence type="ECO:0000313" key="13">
    <source>
        <dbReference type="Proteomes" id="UP000652763"/>
    </source>
</evidence>
<dbReference type="Proteomes" id="UP000652763">
    <property type="component" value="Unassembled WGS sequence"/>
</dbReference>
<dbReference type="RefSeq" id="WP_191748474.1">
    <property type="nucleotide sequence ID" value="NZ_JACSQC010000007.1"/>
</dbReference>
<keyword evidence="7" id="KW-0862">Zinc</keyword>
<dbReference type="Pfam" id="PF02578">
    <property type="entry name" value="Cu-oxidase_4"/>
    <property type="match status" value="1"/>
</dbReference>
<accession>A0ABR8YL70</accession>
<dbReference type="InterPro" id="IPR038371">
    <property type="entry name" value="Cu_polyphenol_OxRdtase_sf"/>
</dbReference>
<reference evidence="12 13" key="1">
    <citation type="submission" date="2020-08" db="EMBL/GenBank/DDBJ databases">
        <title>A Genomic Blueprint of the Chicken Gut Microbiome.</title>
        <authorList>
            <person name="Gilroy R."/>
            <person name="Ravi A."/>
            <person name="Getino M."/>
            <person name="Pursley I."/>
            <person name="Horton D.L."/>
            <person name="Alikhan N.-F."/>
            <person name="Baker D."/>
            <person name="Gharbi K."/>
            <person name="Hall N."/>
            <person name="Watson M."/>
            <person name="Adriaenssens E.M."/>
            <person name="Foster-Nyarko E."/>
            <person name="Jarju S."/>
            <person name="Secka A."/>
            <person name="Antonio M."/>
            <person name="Oren A."/>
            <person name="Chaudhuri R."/>
            <person name="La Ragione R.M."/>
            <person name="Hildebrand F."/>
            <person name="Pallen M.J."/>
        </authorList>
    </citation>
    <scope>NUCLEOTIDE SEQUENCE [LARGE SCALE GENOMIC DNA]</scope>
    <source>
        <strain evidence="12 13">Sa2BUA2</strain>
    </source>
</reference>
<keyword evidence="4" id="KW-0808">Transferase</keyword>
<comment type="catalytic activity">
    <reaction evidence="11">
        <text>S-methyl-5'-thioadenosine + phosphate = 5-(methylsulfanyl)-alpha-D-ribose 1-phosphate + adenine</text>
        <dbReference type="Rhea" id="RHEA:11852"/>
        <dbReference type="ChEBI" id="CHEBI:16708"/>
        <dbReference type="ChEBI" id="CHEBI:17509"/>
        <dbReference type="ChEBI" id="CHEBI:43474"/>
        <dbReference type="ChEBI" id="CHEBI:58533"/>
        <dbReference type="EC" id="2.4.2.28"/>
    </reaction>
    <physiologicalReaction direction="left-to-right" evidence="11">
        <dbReference type="Rhea" id="RHEA:11853"/>
    </physiologicalReaction>
</comment>
<comment type="function">
    <text evidence="2">Purine nucleoside enzyme that catalyzes the phosphorolysis of adenosine and inosine nucleosides, yielding D-ribose 1-phosphate and the respective free bases, adenine and hypoxanthine. Also catalyzes the phosphorolysis of S-methyl-5'-thioadenosine into adenine and S-methyl-5-thio-alpha-D-ribose 1-phosphate. Also has adenosine deaminase activity.</text>
</comment>
<evidence type="ECO:0000256" key="8">
    <source>
        <dbReference type="ARBA" id="ARBA00023008"/>
    </source>
</evidence>
<evidence type="ECO:0000256" key="11">
    <source>
        <dbReference type="ARBA" id="ARBA00049893"/>
    </source>
</evidence>
<evidence type="ECO:0000256" key="1">
    <source>
        <dbReference type="ARBA" id="ARBA00000553"/>
    </source>
</evidence>
<dbReference type="Gene3D" id="3.60.140.10">
    <property type="entry name" value="CNF1/YfiH-like putative cysteine hydrolases"/>
    <property type="match status" value="1"/>
</dbReference>
<evidence type="ECO:0000313" key="12">
    <source>
        <dbReference type="EMBL" id="MBD8044977.1"/>
    </source>
</evidence>
<dbReference type="EMBL" id="JACSQC010000007">
    <property type="protein sequence ID" value="MBD8044977.1"/>
    <property type="molecule type" value="Genomic_DNA"/>
</dbReference>
<evidence type="ECO:0000256" key="3">
    <source>
        <dbReference type="ARBA" id="ARBA00007353"/>
    </source>
</evidence>
<comment type="catalytic activity">
    <reaction evidence="10">
        <text>adenosine + phosphate = alpha-D-ribose 1-phosphate + adenine</text>
        <dbReference type="Rhea" id="RHEA:27642"/>
        <dbReference type="ChEBI" id="CHEBI:16335"/>
        <dbReference type="ChEBI" id="CHEBI:16708"/>
        <dbReference type="ChEBI" id="CHEBI:43474"/>
        <dbReference type="ChEBI" id="CHEBI:57720"/>
        <dbReference type="EC" id="2.4.2.1"/>
    </reaction>
    <physiologicalReaction direction="left-to-right" evidence="10">
        <dbReference type="Rhea" id="RHEA:27643"/>
    </physiologicalReaction>
</comment>
<sequence>MFWWEGQGPGGLRVAFTDTSAGNLALHVGDDPGAVRERRRALESRMGIRPESLRFMEQVHSAIVAEVPSPVWGLTPADREQPPVADALLSPDGSAPLAVMVADCVPVVLAGIRGDGVPVTAAAHAGRAGMLDGILPNTVQAMRAAGAGELSAWIGPSVCGRCYEVPETMVAAAAHLPGAASRTSWGTPALDLPAAAAAQLGDLGVDTVRLPGCTMEEPDLFSHRRDAPTGRFAGLIWLPQTT</sequence>
<keyword evidence="6" id="KW-0378">Hydrolase</keyword>
<keyword evidence="13" id="KW-1185">Reference proteome</keyword>
<dbReference type="PANTHER" id="PTHR30616">
    <property type="entry name" value="UNCHARACTERIZED PROTEIN YFIH"/>
    <property type="match status" value="1"/>
</dbReference>
<dbReference type="SUPFAM" id="SSF64438">
    <property type="entry name" value="CNF1/YfiH-like putative cysteine hydrolases"/>
    <property type="match status" value="1"/>
</dbReference>
<dbReference type="CDD" id="cd16833">
    <property type="entry name" value="YfiH"/>
    <property type="match status" value="1"/>
</dbReference>
<name>A0ABR8YL70_9MICC</name>
<evidence type="ECO:0000256" key="9">
    <source>
        <dbReference type="ARBA" id="ARBA00047989"/>
    </source>
</evidence>
<comment type="catalytic activity">
    <reaction evidence="9">
        <text>adenosine + H2O + H(+) = inosine + NH4(+)</text>
        <dbReference type="Rhea" id="RHEA:24408"/>
        <dbReference type="ChEBI" id="CHEBI:15377"/>
        <dbReference type="ChEBI" id="CHEBI:15378"/>
        <dbReference type="ChEBI" id="CHEBI:16335"/>
        <dbReference type="ChEBI" id="CHEBI:17596"/>
        <dbReference type="ChEBI" id="CHEBI:28938"/>
        <dbReference type="EC" id="3.5.4.4"/>
    </reaction>
    <physiologicalReaction direction="left-to-right" evidence="9">
        <dbReference type="Rhea" id="RHEA:24409"/>
    </physiologicalReaction>
</comment>
<gene>
    <name evidence="12" type="ORF">H9638_14290</name>
</gene>
<comment type="caution">
    <text evidence="12">The sequence shown here is derived from an EMBL/GenBank/DDBJ whole genome shotgun (WGS) entry which is preliminary data.</text>
</comment>
<keyword evidence="5" id="KW-0479">Metal-binding</keyword>